<organism evidence="1 2">
    <name type="scientific">Trichinella papuae</name>
    <dbReference type="NCBI Taxonomy" id="268474"/>
    <lineage>
        <taxon>Eukaryota</taxon>
        <taxon>Metazoa</taxon>
        <taxon>Ecdysozoa</taxon>
        <taxon>Nematoda</taxon>
        <taxon>Enoplea</taxon>
        <taxon>Dorylaimia</taxon>
        <taxon>Trichinellida</taxon>
        <taxon>Trichinellidae</taxon>
        <taxon>Trichinella</taxon>
    </lineage>
</organism>
<dbReference type="AlphaFoldDB" id="A0A0V1MSJ1"/>
<keyword evidence="2" id="KW-1185">Reference proteome</keyword>
<sequence>MYFDLQGDDFYHCEMISSTIIVAFILVQEINKCCMDISLNEWQLTSIWIDIAKTFRWFVFVKFFLTTPRERKKEIYDLWFH</sequence>
<reference evidence="1 2" key="1">
    <citation type="submission" date="2015-01" db="EMBL/GenBank/DDBJ databases">
        <title>Evolution of Trichinella species and genotypes.</title>
        <authorList>
            <person name="Korhonen P.K."/>
            <person name="Edoardo P."/>
            <person name="Giuseppe L.R."/>
            <person name="Gasser R.B."/>
        </authorList>
    </citation>
    <scope>NUCLEOTIDE SEQUENCE [LARGE SCALE GENOMIC DNA]</scope>
    <source>
        <strain evidence="1">ISS1980</strain>
    </source>
</reference>
<name>A0A0V1MSJ1_9BILA</name>
<gene>
    <name evidence="1" type="ORF">T10_9882</name>
</gene>
<proteinExistence type="predicted"/>
<comment type="caution">
    <text evidence="1">The sequence shown here is derived from an EMBL/GenBank/DDBJ whole genome shotgun (WGS) entry which is preliminary data.</text>
</comment>
<protein>
    <submittedName>
        <fullName evidence="1">Uncharacterized protein</fullName>
    </submittedName>
</protein>
<dbReference type="Proteomes" id="UP000054843">
    <property type="component" value="Unassembled WGS sequence"/>
</dbReference>
<dbReference type="EMBL" id="JYDO01000046">
    <property type="protein sequence ID" value="KRZ74706.1"/>
    <property type="molecule type" value="Genomic_DNA"/>
</dbReference>
<evidence type="ECO:0000313" key="1">
    <source>
        <dbReference type="EMBL" id="KRZ74706.1"/>
    </source>
</evidence>
<evidence type="ECO:0000313" key="2">
    <source>
        <dbReference type="Proteomes" id="UP000054843"/>
    </source>
</evidence>
<accession>A0A0V1MSJ1</accession>